<gene>
    <name evidence="2" type="ORF">DFR74_12562</name>
</gene>
<evidence type="ECO:0000313" key="3">
    <source>
        <dbReference type="Proteomes" id="UP000252586"/>
    </source>
</evidence>
<evidence type="ECO:0000313" key="2">
    <source>
        <dbReference type="EMBL" id="RBO82107.1"/>
    </source>
</evidence>
<dbReference type="EMBL" id="QNRE01000025">
    <property type="protein sequence ID" value="RBO82107.1"/>
    <property type="molecule type" value="Genomic_DNA"/>
</dbReference>
<dbReference type="AlphaFoldDB" id="A0A366CW94"/>
<evidence type="ECO:0000256" key="1">
    <source>
        <dbReference type="SAM" id="MobiDB-lite"/>
    </source>
</evidence>
<organism evidence="2 3">
    <name type="scientific">Nocardia puris</name>
    <dbReference type="NCBI Taxonomy" id="208602"/>
    <lineage>
        <taxon>Bacteria</taxon>
        <taxon>Bacillati</taxon>
        <taxon>Actinomycetota</taxon>
        <taxon>Actinomycetes</taxon>
        <taxon>Mycobacteriales</taxon>
        <taxon>Nocardiaceae</taxon>
        <taxon>Nocardia</taxon>
    </lineage>
</organism>
<proteinExistence type="predicted"/>
<name>A0A366CW94_9NOCA</name>
<sequence>MSETKWWEPYERPGRSGRLAEMTVKRPPRETAIGRALDGDEGDEAVPFDPDAARDRDIAEGVGAW</sequence>
<reference evidence="2 3" key="1">
    <citation type="submission" date="2018-06" db="EMBL/GenBank/DDBJ databases">
        <title>Genomic Encyclopedia of Type Strains, Phase IV (KMG-IV): sequencing the most valuable type-strain genomes for metagenomic binning, comparative biology and taxonomic classification.</title>
        <authorList>
            <person name="Goeker M."/>
        </authorList>
    </citation>
    <scope>NUCLEOTIDE SEQUENCE [LARGE SCALE GENOMIC DNA]</scope>
    <source>
        <strain evidence="2 3">DSM 44599</strain>
    </source>
</reference>
<dbReference type="Proteomes" id="UP000252586">
    <property type="component" value="Unassembled WGS sequence"/>
</dbReference>
<accession>A0A366CW94</accession>
<protein>
    <submittedName>
        <fullName evidence="2">Uncharacterized protein</fullName>
    </submittedName>
</protein>
<feature type="region of interest" description="Disordered" evidence="1">
    <location>
        <begin position="1"/>
        <end position="65"/>
    </location>
</feature>
<dbReference type="RefSeq" id="WP_113975397.1">
    <property type="nucleotide sequence ID" value="NZ_JADLRS010000012.1"/>
</dbReference>
<comment type="caution">
    <text evidence="2">The sequence shown here is derived from an EMBL/GenBank/DDBJ whole genome shotgun (WGS) entry which is preliminary data.</text>
</comment>
<dbReference type="STRING" id="1210090.GCA_001613185_02474"/>
<feature type="compositionally biased region" description="Basic and acidic residues" evidence="1">
    <location>
        <begin position="1"/>
        <end position="14"/>
    </location>
</feature>
<keyword evidence="3" id="KW-1185">Reference proteome</keyword>